<dbReference type="RefSeq" id="WP_276131444.1">
    <property type="nucleotide sequence ID" value="NZ_CP119530.1"/>
</dbReference>
<evidence type="ECO:0000256" key="5">
    <source>
        <dbReference type="ARBA" id="ARBA00022856"/>
    </source>
</evidence>
<dbReference type="PANTHER" id="PTHR30290:SF10">
    <property type="entry name" value="PERIPLASMIC OLIGOPEPTIDE-BINDING PROTEIN-RELATED"/>
    <property type="match status" value="1"/>
</dbReference>
<dbReference type="FunFam" id="3.90.76.10:FF:000001">
    <property type="entry name" value="Oligopeptide ABC transporter substrate-binding protein"/>
    <property type="match status" value="1"/>
</dbReference>
<dbReference type="GO" id="GO:0015833">
    <property type="term" value="P:peptide transport"/>
    <property type="evidence" value="ECO:0007669"/>
    <property type="project" value="UniProtKB-KW"/>
</dbReference>
<protein>
    <submittedName>
        <fullName evidence="7">Peptide ABC transporter substrate-binding protein</fullName>
    </submittedName>
</protein>
<dbReference type="InterPro" id="IPR000914">
    <property type="entry name" value="SBP_5_dom"/>
</dbReference>
<evidence type="ECO:0000313" key="7">
    <source>
        <dbReference type="EMBL" id="WER44431.1"/>
    </source>
</evidence>
<keyword evidence="3" id="KW-0813">Transport</keyword>
<organism evidence="7 8">
    <name type="scientific">Enterococcus faecalis</name>
    <name type="common">Streptococcus faecalis</name>
    <dbReference type="NCBI Taxonomy" id="1351"/>
    <lineage>
        <taxon>Bacteria</taxon>
        <taxon>Bacillati</taxon>
        <taxon>Bacillota</taxon>
        <taxon>Bacilli</taxon>
        <taxon>Lactobacillales</taxon>
        <taxon>Enterococcaceae</taxon>
        <taxon>Enterococcus</taxon>
    </lineage>
</organism>
<dbReference type="SUPFAM" id="SSF53850">
    <property type="entry name" value="Periplasmic binding protein-like II"/>
    <property type="match status" value="1"/>
</dbReference>
<comment type="similarity">
    <text evidence="2">Belongs to the bacterial solute-binding protein 5 family.</text>
</comment>
<dbReference type="Gene3D" id="3.90.76.10">
    <property type="entry name" value="Dipeptide-binding Protein, Domain 1"/>
    <property type="match status" value="1"/>
</dbReference>
<name>A0ABD7XT14_ENTFL</name>
<keyword evidence="7" id="KW-0614">Plasmid</keyword>
<sequence length="541" mass="59732">MGGLKKVGILVFVLSVFSSCGVNKSTEDSKKANETKVEQIATLSAGTPVQSLDPATAVDQTSVTLLANVMEGLYRLDEKNQPQPAIAAGQPKISNSGKTYTIVIRDGAKWADGTDITADDFVTAWQRVLDPKTASPNVELFAAIKNAKEISIGKQQKETLGVKSKGNKTIEIELEKPTPYFTDLLALTAYFPVQQNAVKEYGKEYGTTKENIVTNGAFTLTDLNGVGISDKWTISKNPKYWDKKHVTMEKIKFQVVKDINTGINLYNDGQLDDAPVAGEYSKQLENNKDFIRELSATTMFLEVNQRTKKSITSNKHARQAINFAIDREAISNKILTNGSIPAKGVVPSKLVYNPKTGKDFTNSSLVYLDKSKAKDSWEKAKKELKGTDLSIDIMVNEEDLSKKLGEYLQNELQDTLDGLKVSVTAVPATLQTERLNSGNFMIALSGWQADFADPVSFLANFESKSSLNHGGYANEEYDKLLKNNFSKRLQELKDAEKLILEDAGVIPLLQIGNAKLRNQKISEMKVHSIGAKYDYKTMEIK</sequence>
<evidence type="ECO:0000256" key="2">
    <source>
        <dbReference type="ARBA" id="ARBA00005695"/>
    </source>
</evidence>
<dbReference type="Proteomes" id="UP001222182">
    <property type="component" value="Plasmid unnamed2"/>
</dbReference>
<evidence type="ECO:0000256" key="4">
    <source>
        <dbReference type="ARBA" id="ARBA00022729"/>
    </source>
</evidence>
<dbReference type="InterPro" id="IPR039424">
    <property type="entry name" value="SBP_5"/>
</dbReference>
<dbReference type="Gene3D" id="3.10.105.10">
    <property type="entry name" value="Dipeptide-binding Protein, Domain 3"/>
    <property type="match status" value="1"/>
</dbReference>
<dbReference type="Pfam" id="PF00496">
    <property type="entry name" value="SBP_bac_5"/>
    <property type="match status" value="1"/>
</dbReference>
<comment type="subcellular location">
    <subcellularLocation>
        <location evidence="1">Cell envelope</location>
    </subcellularLocation>
</comment>
<dbReference type="EMBL" id="CP119530">
    <property type="protein sequence ID" value="WER44431.1"/>
    <property type="molecule type" value="Genomic_DNA"/>
</dbReference>
<keyword evidence="5" id="KW-0653">Protein transport</keyword>
<evidence type="ECO:0000259" key="6">
    <source>
        <dbReference type="Pfam" id="PF00496"/>
    </source>
</evidence>
<keyword evidence="4" id="KW-0732">Signal</keyword>
<dbReference type="PANTHER" id="PTHR30290">
    <property type="entry name" value="PERIPLASMIC BINDING COMPONENT OF ABC TRANSPORTER"/>
    <property type="match status" value="1"/>
</dbReference>
<accession>A0ABD7XT14</accession>
<dbReference type="FunFam" id="3.10.105.10:FF:000001">
    <property type="entry name" value="Oligopeptide ABC transporter, oligopeptide-binding protein"/>
    <property type="match status" value="1"/>
</dbReference>
<feature type="domain" description="Solute-binding protein family 5" evidence="6">
    <location>
        <begin position="81"/>
        <end position="465"/>
    </location>
</feature>
<dbReference type="AlphaFoldDB" id="A0ABD7XT14"/>
<dbReference type="GO" id="GO:0030288">
    <property type="term" value="C:outer membrane-bounded periplasmic space"/>
    <property type="evidence" value="ECO:0007669"/>
    <property type="project" value="UniProtKB-ARBA"/>
</dbReference>
<dbReference type="InterPro" id="IPR030678">
    <property type="entry name" value="Peptide/Ni-bd"/>
</dbReference>
<dbReference type="PIRSF" id="PIRSF002741">
    <property type="entry name" value="MppA"/>
    <property type="match status" value="1"/>
</dbReference>
<evidence type="ECO:0000313" key="8">
    <source>
        <dbReference type="Proteomes" id="UP001222182"/>
    </source>
</evidence>
<geneLocation type="plasmid" evidence="7 8">
    <name>unnamed2</name>
</geneLocation>
<reference evidence="7 8" key="1">
    <citation type="submission" date="2023-03" db="EMBL/GenBank/DDBJ databases">
        <title>Complete genome sequence of an Enterococcus faecalis urinary isolate.</title>
        <authorList>
            <person name="Brauer A.L."/>
            <person name="Armbruster C.E."/>
        </authorList>
    </citation>
    <scope>NUCLEOTIDE SEQUENCE [LARGE SCALE GENOMIC DNA]</scope>
    <source>
        <strain evidence="7 8">3143</strain>
        <plasmid evidence="7 8">unnamed2</plasmid>
    </source>
</reference>
<gene>
    <name evidence="7" type="ORF">P0083_16290</name>
</gene>
<dbReference type="Gene3D" id="3.40.190.10">
    <property type="entry name" value="Periplasmic binding protein-like II"/>
    <property type="match status" value="1"/>
</dbReference>
<evidence type="ECO:0000256" key="1">
    <source>
        <dbReference type="ARBA" id="ARBA00004196"/>
    </source>
</evidence>
<evidence type="ECO:0000256" key="3">
    <source>
        <dbReference type="ARBA" id="ARBA00022448"/>
    </source>
</evidence>
<keyword evidence="5" id="KW-0571">Peptide transport</keyword>
<proteinExistence type="inferred from homology"/>
<dbReference type="PROSITE" id="PS51257">
    <property type="entry name" value="PROKAR_LIPOPROTEIN"/>
    <property type="match status" value="1"/>
</dbReference>
<dbReference type="CDD" id="cd08504">
    <property type="entry name" value="PBP2_OppA"/>
    <property type="match status" value="1"/>
</dbReference>